<dbReference type="Gene3D" id="2.130.10.10">
    <property type="entry name" value="YVTN repeat-like/Quinoprotein amine dehydrogenase"/>
    <property type="match status" value="2"/>
</dbReference>
<protein>
    <submittedName>
        <fullName evidence="4">Uncharacterized protein</fullName>
    </submittedName>
</protein>
<evidence type="ECO:0000256" key="3">
    <source>
        <dbReference type="SAM" id="MobiDB-lite"/>
    </source>
</evidence>
<feature type="coiled-coil region" evidence="2">
    <location>
        <begin position="900"/>
        <end position="927"/>
    </location>
</feature>
<reference evidence="4" key="2">
    <citation type="journal article" date="2018" name="Environ. Sci. Technol.">
        <title>The Toxicogenome of Hyalella azteca: A Model for Sediment Ecotoxicology and Evolutionary Toxicology.</title>
        <authorList>
            <person name="Poynton H.C."/>
            <person name="Hasenbein S."/>
            <person name="Benoit J.B."/>
            <person name="Sepulveda M.S."/>
            <person name="Poelchau M.F."/>
            <person name="Hughes D.S.T."/>
            <person name="Murali S.C."/>
            <person name="Chen S."/>
            <person name="Glastad K.M."/>
            <person name="Goodisman M.A.D."/>
            <person name="Werren J.H."/>
            <person name="Vineis J.H."/>
            <person name="Bowen J.L."/>
            <person name="Friedrich M."/>
            <person name="Jones J."/>
            <person name="Robertson H.M."/>
            <person name="Feyereisen R."/>
            <person name="Mechler-Hickson A."/>
            <person name="Mathers N."/>
            <person name="Lee C.E."/>
            <person name="Colbourne J.K."/>
            <person name="Biales A."/>
            <person name="Johnston J.S."/>
            <person name="Wellborn G.A."/>
            <person name="Rosendale A.J."/>
            <person name="Cridge A.G."/>
            <person name="Munoz-Torres M.C."/>
            <person name="Bain P.A."/>
            <person name="Manny A.R."/>
            <person name="Major K.M."/>
            <person name="Lambert F.N."/>
            <person name="Vulpe C.D."/>
            <person name="Tuck P."/>
            <person name="Blalock B.J."/>
            <person name="Lin Y.Y."/>
            <person name="Smith M.E."/>
            <person name="Ochoa-Acuna H."/>
            <person name="Chen M.M."/>
            <person name="Childers C.P."/>
            <person name="Qu J."/>
            <person name="Dugan S."/>
            <person name="Lee S.L."/>
            <person name="Chao H."/>
            <person name="Dinh H."/>
            <person name="Han Y."/>
            <person name="Doddapaneni H."/>
            <person name="Worley K.C."/>
            <person name="Muzny D.M."/>
            <person name="Gibbs R.A."/>
            <person name="Richards S."/>
        </authorList>
    </citation>
    <scope>NUCLEOTIDE SEQUENCE</scope>
    <source>
        <strain evidence="4">HAZT.00-mixed</strain>
        <tissue evidence="4">Whole organism</tissue>
    </source>
</reference>
<sequence length="1132" mass="124718">MAALPSERQTSSEGASRGSGEVEDVYPKHVFGLRKDVRDAVVHLDSKTVMYPAGAFLVAHNTETHEQTLTALHSRDVPTAMAMSSRRQYLALCLAGAAQDPSGDYIRTEGELPAVAVYDLKCDPIRKVRALVCGDVASHEFVSAAFSADEKVVAVQGGQPDYTLVLFVIEKSKVLSILRLGDTPGLLSVSSVAFHPEDVGVLAVVGRKALRFLRLHDKLLKAYGYQAGLQHMCCTAVWADHYTLLVGTEEGTILLMEEGELKTTIVIDDTHAASGLVLPPCIVIDDTQAASGIVLPPCIVIDDTQAASGLVLPPCIVIDDTQAASGLVLPPCIVIDDTQAASGLVLPPCIVIDDTHASGKKQKGNAQPPNKKRTASQEQPPPADEVGGSAPCHRRVTSIVMFNGSFACACGPDKIFLFQRSENIHEFYLQRQMLLLCEPSPASLVSGRGQHTVTSLSADPSGTTLVTSSVFRPLHTHHHVGAVISADVCQWKTYCATIGRDRTFLLWDYSLQELLLQETFKEDLYSVALHPTGLHAAVSLTDSVRLYHVMMGGLQQYWEVRVRRCGSCSFSHGGQYLAAADGSVVTVVHTIALRRHLALKGHAGKLSLSFHVQLQTAQGCQYFKTFLSLDSKASLIAGSSSHLVEVSGGQAVEDVSCVGVAPVKTLLALGQSSGALLLTRAPRSFAAVGPMRSSPAHAGRVTAICVTRDEGCLVTCGEDGVVVVWGVADVSPDAPGALVAKERLLNLPPLAPEMLVTRQQLETTERQVRELSNEVQYLTRDKRHHLTLQQQQHDAAFADLQRQHLHQIQELQHHLEMCIRDSHLEVSAALHLHQIQELQHHLEVSAALHLHQIQELQHYLEVSAALHLHQIQKLQHHLEVSAALHLHQIQELQNHLDPRADVKTREKHELQRAMEEHQKALEDERASGLASLEQQAKETRQKLLFEYSKQDKLQQQLAELQLEMEQVNIPRKVVAVERQTRAELEENVRILRKREAELLQKLSKARQYYIDPAQLEEERSEAAKEHAEAMRLQEAVQEAEVAGVRQQLLGLLQEERQTNEQLRKQKAILVQQNDKLQKESARCLSESAEHQQEKTRLEGVAEEYRKEVTLLRQVVGQKDATILSKASWCCPC</sequence>
<evidence type="ECO:0000256" key="2">
    <source>
        <dbReference type="SAM" id="Coils"/>
    </source>
</evidence>
<feature type="region of interest" description="Disordered" evidence="3">
    <location>
        <begin position="1"/>
        <end position="21"/>
    </location>
</feature>
<dbReference type="InterPro" id="IPR001680">
    <property type="entry name" value="WD40_rpt"/>
</dbReference>
<feature type="region of interest" description="Disordered" evidence="3">
    <location>
        <begin position="358"/>
        <end position="390"/>
    </location>
</feature>
<evidence type="ECO:0000313" key="4">
    <source>
        <dbReference type="EMBL" id="KAA0201004.1"/>
    </source>
</evidence>
<dbReference type="EMBL" id="JQDR03005918">
    <property type="protein sequence ID" value="KAA0201004.1"/>
    <property type="molecule type" value="Genomic_DNA"/>
</dbReference>
<keyword evidence="2" id="KW-0175">Coiled coil</keyword>
<dbReference type="PANTHER" id="PTHR32215">
    <property type="entry name" value="CILIA- AND FLAGELLA-ASSOCIATED PROTEIN 57"/>
    <property type="match status" value="1"/>
</dbReference>
<gene>
    <name evidence="4" type="ORF">HAZT_HAZT004078</name>
</gene>
<evidence type="ECO:0000256" key="1">
    <source>
        <dbReference type="PROSITE-ProRule" id="PRU00221"/>
    </source>
</evidence>
<reference evidence="4" key="1">
    <citation type="submission" date="2014-08" db="EMBL/GenBank/DDBJ databases">
        <authorList>
            <person name="Murali S."/>
            <person name="Richards S."/>
            <person name="Bandaranaike D."/>
            <person name="Bellair M."/>
            <person name="Blankenburg K."/>
            <person name="Chao H."/>
            <person name="Dinh H."/>
            <person name="Doddapaneni H."/>
            <person name="Dugan-Rocha S."/>
            <person name="Elkadiri S."/>
            <person name="Gnanaolivu R."/>
            <person name="Hughes D."/>
            <person name="Lee S."/>
            <person name="Li M."/>
            <person name="Ming W."/>
            <person name="Munidasa M."/>
            <person name="Muniz J."/>
            <person name="Nguyen L."/>
            <person name="Osuji N."/>
            <person name="Pu L.-L."/>
            <person name="Puazo M."/>
            <person name="Skinner E."/>
            <person name="Qu C."/>
            <person name="Quiroz J."/>
            <person name="Raj R."/>
            <person name="Weissenberger G."/>
            <person name="Xin Y."/>
            <person name="Zou X."/>
            <person name="Han Y."/>
            <person name="Worley K."/>
            <person name="Muzny D."/>
            <person name="Gibbs R."/>
        </authorList>
    </citation>
    <scope>NUCLEOTIDE SEQUENCE</scope>
    <source>
        <strain evidence="4">HAZT.00-mixed</strain>
        <tissue evidence="4">Whole organism</tissue>
    </source>
</reference>
<dbReference type="InterPro" id="IPR052993">
    <property type="entry name" value="CFA-57"/>
</dbReference>
<dbReference type="SUPFAM" id="SSF50978">
    <property type="entry name" value="WD40 repeat-like"/>
    <property type="match status" value="2"/>
</dbReference>
<organism evidence="4">
    <name type="scientific">Hyalella azteca</name>
    <name type="common">Amphipod</name>
    <dbReference type="NCBI Taxonomy" id="294128"/>
    <lineage>
        <taxon>Eukaryota</taxon>
        <taxon>Metazoa</taxon>
        <taxon>Ecdysozoa</taxon>
        <taxon>Arthropoda</taxon>
        <taxon>Crustacea</taxon>
        <taxon>Multicrustacea</taxon>
        <taxon>Malacostraca</taxon>
        <taxon>Eumalacostraca</taxon>
        <taxon>Peracarida</taxon>
        <taxon>Amphipoda</taxon>
        <taxon>Senticaudata</taxon>
        <taxon>Talitrida</taxon>
        <taxon>Talitroidea</taxon>
        <taxon>Hyalellidae</taxon>
        <taxon>Hyalella</taxon>
    </lineage>
</organism>
<dbReference type="PROSITE" id="PS50082">
    <property type="entry name" value="WD_REPEATS_2"/>
    <property type="match status" value="1"/>
</dbReference>
<name>A0A6A0H649_HYAAZ</name>
<dbReference type="Proteomes" id="UP000711488">
    <property type="component" value="Unassembled WGS sequence"/>
</dbReference>
<dbReference type="InterPro" id="IPR036322">
    <property type="entry name" value="WD40_repeat_dom_sf"/>
</dbReference>
<feature type="repeat" description="WD" evidence="1">
    <location>
        <begin position="694"/>
        <end position="725"/>
    </location>
</feature>
<feature type="coiled-coil region" evidence="2">
    <location>
        <begin position="974"/>
        <end position="1107"/>
    </location>
</feature>
<dbReference type="SMART" id="SM00320">
    <property type="entry name" value="WD40"/>
    <property type="match status" value="4"/>
</dbReference>
<dbReference type="InterPro" id="IPR015943">
    <property type="entry name" value="WD40/YVTN_repeat-like_dom_sf"/>
</dbReference>
<dbReference type="PANTHER" id="PTHR32215:SF0">
    <property type="entry name" value="CILIA- AND FLAGELLA-ASSOCIATED PROTEIN 57"/>
    <property type="match status" value="1"/>
</dbReference>
<comment type="caution">
    <text evidence="4">The sequence shown here is derived from an EMBL/GenBank/DDBJ whole genome shotgun (WGS) entry which is preliminary data.</text>
</comment>
<dbReference type="Pfam" id="PF00400">
    <property type="entry name" value="WD40"/>
    <property type="match status" value="1"/>
</dbReference>
<reference evidence="4" key="3">
    <citation type="submission" date="2019-06" db="EMBL/GenBank/DDBJ databases">
        <authorList>
            <person name="Poynton C."/>
            <person name="Hasenbein S."/>
            <person name="Benoit J.B."/>
            <person name="Sepulveda M.S."/>
            <person name="Poelchau M.F."/>
            <person name="Murali S.C."/>
            <person name="Chen S."/>
            <person name="Glastad K.M."/>
            <person name="Werren J.H."/>
            <person name="Vineis J.H."/>
            <person name="Bowen J.L."/>
            <person name="Friedrich M."/>
            <person name="Jones J."/>
            <person name="Robertson H.M."/>
            <person name="Feyereisen R."/>
            <person name="Mechler-Hickson A."/>
            <person name="Mathers N."/>
            <person name="Lee C.E."/>
            <person name="Colbourne J.K."/>
            <person name="Biales A."/>
            <person name="Johnston J.S."/>
            <person name="Wellborn G.A."/>
            <person name="Rosendale A.J."/>
            <person name="Cridge A.G."/>
            <person name="Munoz-Torres M.C."/>
            <person name="Bain P.A."/>
            <person name="Manny A.R."/>
            <person name="Major K.M."/>
            <person name="Lambert F.N."/>
            <person name="Vulpe C.D."/>
            <person name="Tuck P."/>
            <person name="Blalock B.J."/>
            <person name="Lin Y.-Y."/>
            <person name="Smith M.E."/>
            <person name="Ochoa-Acuna H."/>
            <person name="Chen M.-J.M."/>
            <person name="Childers C.P."/>
            <person name="Qu J."/>
            <person name="Dugan S."/>
            <person name="Lee S.L."/>
            <person name="Chao H."/>
            <person name="Dinh H."/>
            <person name="Han Y."/>
            <person name="Doddapaneni H."/>
            <person name="Worley K.C."/>
            <person name="Muzny D.M."/>
            <person name="Gibbs R.A."/>
            <person name="Richards S."/>
        </authorList>
    </citation>
    <scope>NUCLEOTIDE SEQUENCE</scope>
    <source>
        <strain evidence="4">HAZT.00-mixed</strain>
        <tissue evidence="4">Whole organism</tissue>
    </source>
</reference>
<feature type="coiled-coil region" evidence="2">
    <location>
        <begin position="754"/>
        <end position="781"/>
    </location>
</feature>
<keyword evidence="1" id="KW-0853">WD repeat</keyword>
<proteinExistence type="predicted"/>
<accession>A0A6A0H649</accession>
<dbReference type="AlphaFoldDB" id="A0A6A0H649"/>